<name>A0ACA9RAF1_9GLOM</name>
<proteinExistence type="predicted"/>
<keyword evidence="2" id="KW-1185">Reference proteome</keyword>
<accession>A0ACA9RAF1</accession>
<protein>
    <submittedName>
        <fullName evidence="1">14178_t:CDS:1</fullName>
    </submittedName>
</protein>
<evidence type="ECO:0000313" key="2">
    <source>
        <dbReference type="Proteomes" id="UP000789366"/>
    </source>
</evidence>
<dbReference type="Proteomes" id="UP000789366">
    <property type="component" value="Unassembled WGS sequence"/>
</dbReference>
<dbReference type="EMBL" id="CAJVPW010062568">
    <property type="protein sequence ID" value="CAG8783571.1"/>
    <property type="molecule type" value="Genomic_DNA"/>
</dbReference>
<evidence type="ECO:0000313" key="1">
    <source>
        <dbReference type="EMBL" id="CAG8783571.1"/>
    </source>
</evidence>
<reference evidence="1" key="1">
    <citation type="submission" date="2021-06" db="EMBL/GenBank/DDBJ databases">
        <authorList>
            <person name="Kallberg Y."/>
            <person name="Tangrot J."/>
            <person name="Rosling A."/>
        </authorList>
    </citation>
    <scope>NUCLEOTIDE SEQUENCE</scope>
    <source>
        <strain evidence="1">28 12/20/2015</strain>
    </source>
</reference>
<sequence length="201" mass="23566">IDDNSAQEIYNDLLSLYCSEIEEGSKNTLEQRITEIVNSDDDFEIGECSKNTVPEIIEIIDSDDDLSKNQCYTLQEKKKWRAQSEEIKPNLTRPSFEKHKTVRQSAILNIKRNWELIRNRMEETYKVKRNRTFESGDFIKIRIPDIDKNKMSRRSLPCKVLQKKPNIDSYQVACQYGILEHWYPASELELLGTPDYPSLNV</sequence>
<organism evidence="1 2">
    <name type="scientific">Cetraspora pellucida</name>
    <dbReference type="NCBI Taxonomy" id="1433469"/>
    <lineage>
        <taxon>Eukaryota</taxon>
        <taxon>Fungi</taxon>
        <taxon>Fungi incertae sedis</taxon>
        <taxon>Mucoromycota</taxon>
        <taxon>Glomeromycotina</taxon>
        <taxon>Glomeromycetes</taxon>
        <taxon>Diversisporales</taxon>
        <taxon>Gigasporaceae</taxon>
        <taxon>Cetraspora</taxon>
    </lineage>
</organism>
<comment type="caution">
    <text evidence="1">The sequence shown here is derived from an EMBL/GenBank/DDBJ whole genome shotgun (WGS) entry which is preliminary data.</text>
</comment>
<feature type="non-terminal residue" evidence="1">
    <location>
        <position position="201"/>
    </location>
</feature>
<gene>
    <name evidence="1" type="ORF">SPELUC_LOCUS16601</name>
</gene>
<feature type="non-terminal residue" evidence="1">
    <location>
        <position position="1"/>
    </location>
</feature>